<sequence length="97" mass="10925">MNHYEEILLALAAMIVCIAAIGISECWESRDSRQWWAREKEIRGLAWKPFPMSQTLGAPTGDAGHVELKYKLKGEYVSLADVNYPMGIPVNTKEEEA</sequence>
<proteinExistence type="predicted"/>
<dbReference type="EMBL" id="QXGI01000001">
    <property type="protein sequence ID" value="RSX49808.1"/>
    <property type="molecule type" value="Genomic_DNA"/>
</dbReference>
<organism evidence="1 2">
    <name type="scientific">Bifidobacterium castoris</name>
    <dbReference type="NCBI Taxonomy" id="2306972"/>
    <lineage>
        <taxon>Bacteria</taxon>
        <taxon>Bacillati</taxon>
        <taxon>Actinomycetota</taxon>
        <taxon>Actinomycetes</taxon>
        <taxon>Bifidobacteriales</taxon>
        <taxon>Bifidobacteriaceae</taxon>
        <taxon>Bifidobacterium</taxon>
    </lineage>
</organism>
<protein>
    <submittedName>
        <fullName evidence="1">Uncharacterized protein</fullName>
    </submittedName>
</protein>
<dbReference type="Proteomes" id="UP000288052">
    <property type="component" value="Unassembled WGS sequence"/>
</dbReference>
<accession>A0A430FAH3</accession>
<evidence type="ECO:0000313" key="1">
    <source>
        <dbReference type="EMBL" id="RSX49808.1"/>
    </source>
</evidence>
<comment type="caution">
    <text evidence="1">The sequence shown here is derived from an EMBL/GenBank/DDBJ whole genome shotgun (WGS) entry which is preliminary data.</text>
</comment>
<reference evidence="1 2" key="1">
    <citation type="submission" date="2018-09" db="EMBL/GenBank/DDBJ databases">
        <title>Characterization of the phylogenetic diversity of five novel species belonging to the genus Bifidobacterium.</title>
        <authorList>
            <person name="Lugli G.A."/>
            <person name="Duranti S."/>
            <person name="Milani C."/>
        </authorList>
    </citation>
    <scope>NUCLEOTIDE SEQUENCE [LARGE SCALE GENOMIC DNA]</scope>
    <source>
        <strain evidence="1 2">2020B</strain>
    </source>
</reference>
<gene>
    <name evidence="1" type="ORF">D2E22_0269</name>
</gene>
<name>A0A430FAH3_9BIFI</name>
<dbReference type="AlphaFoldDB" id="A0A430FAH3"/>
<dbReference type="RefSeq" id="WP_126031320.1">
    <property type="nucleotide sequence ID" value="NZ_QXGI01000001.1"/>
</dbReference>
<keyword evidence="2" id="KW-1185">Reference proteome</keyword>
<evidence type="ECO:0000313" key="2">
    <source>
        <dbReference type="Proteomes" id="UP000288052"/>
    </source>
</evidence>